<dbReference type="InterPro" id="IPR018062">
    <property type="entry name" value="HTH_AraC-typ_CS"/>
</dbReference>
<dbReference type="RefSeq" id="WP_132406944.1">
    <property type="nucleotide sequence ID" value="NZ_SMKA01000054.1"/>
</dbReference>
<evidence type="ECO:0000313" key="6">
    <source>
        <dbReference type="Proteomes" id="UP000295075"/>
    </source>
</evidence>
<dbReference type="EMBL" id="SMKA01000054">
    <property type="protein sequence ID" value="TDC29812.1"/>
    <property type="molecule type" value="Genomic_DNA"/>
</dbReference>
<dbReference type="Proteomes" id="UP000295075">
    <property type="component" value="Unassembled WGS sequence"/>
</dbReference>
<keyword evidence="2" id="KW-0238">DNA-binding</keyword>
<dbReference type="InterPro" id="IPR009057">
    <property type="entry name" value="Homeodomain-like_sf"/>
</dbReference>
<dbReference type="Gene3D" id="1.10.10.60">
    <property type="entry name" value="Homeodomain-like"/>
    <property type="match status" value="1"/>
</dbReference>
<evidence type="ECO:0000256" key="3">
    <source>
        <dbReference type="ARBA" id="ARBA00023163"/>
    </source>
</evidence>
<dbReference type="PROSITE" id="PS01124">
    <property type="entry name" value="HTH_ARAC_FAMILY_2"/>
    <property type="match status" value="1"/>
</dbReference>
<evidence type="ECO:0000259" key="4">
    <source>
        <dbReference type="PROSITE" id="PS01124"/>
    </source>
</evidence>
<accession>A0A4R4Q4L1</accession>
<evidence type="ECO:0000256" key="2">
    <source>
        <dbReference type="ARBA" id="ARBA00023125"/>
    </source>
</evidence>
<name>A0A4R4Q4L1_9ACTN</name>
<dbReference type="Pfam" id="PF12833">
    <property type="entry name" value="HTH_18"/>
    <property type="match status" value="1"/>
</dbReference>
<dbReference type="Pfam" id="PF06719">
    <property type="entry name" value="AraC_N"/>
    <property type="match status" value="1"/>
</dbReference>
<dbReference type="InterPro" id="IPR018060">
    <property type="entry name" value="HTH_AraC"/>
</dbReference>
<reference evidence="5 6" key="1">
    <citation type="submission" date="2019-03" db="EMBL/GenBank/DDBJ databases">
        <title>Draft genome sequences of novel Actinobacteria.</title>
        <authorList>
            <person name="Sahin N."/>
            <person name="Ay H."/>
            <person name="Saygin H."/>
        </authorList>
    </citation>
    <scope>NUCLEOTIDE SEQUENCE [LARGE SCALE GENOMIC DNA]</scope>
    <source>
        <strain evidence="5 6">JCM 30547</strain>
    </source>
</reference>
<dbReference type="InterPro" id="IPR009594">
    <property type="entry name" value="Tscrpt_reg_HTH_AraC_N"/>
</dbReference>
<feature type="domain" description="HTH araC/xylS-type" evidence="4">
    <location>
        <begin position="189"/>
        <end position="287"/>
    </location>
</feature>
<dbReference type="SUPFAM" id="SSF46689">
    <property type="entry name" value="Homeodomain-like"/>
    <property type="match status" value="2"/>
</dbReference>
<gene>
    <name evidence="5" type="ORF">E1261_14865</name>
</gene>
<dbReference type="SMART" id="SM00342">
    <property type="entry name" value="HTH_ARAC"/>
    <property type="match status" value="1"/>
</dbReference>
<dbReference type="AlphaFoldDB" id="A0A4R4Q4L1"/>
<evidence type="ECO:0000313" key="5">
    <source>
        <dbReference type="EMBL" id="TDC29812.1"/>
    </source>
</evidence>
<protein>
    <submittedName>
        <fullName evidence="5">AraC family transcriptional regulator</fullName>
    </submittedName>
</protein>
<dbReference type="GO" id="GO:0003700">
    <property type="term" value="F:DNA-binding transcription factor activity"/>
    <property type="evidence" value="ECO:0007669"/>
    <property type="project" value="InterPro"/>
</dbReference>
<evidence type="ECO:0000256" key="1">
    <source>
        <dbReference type="ARBA" id="ARBA00023015"/>
    </source>
</evidence>
<dbReference type="PANTHER" id="PTHR43436">
    <property type="entry name" value="ARAC-FAMILY TRANSCRIPTIONAL REGULATOR"/>
    <property type="match status" value="1"/>
</dbReference>
<comment type="caution">
    <text evidence="5">The sequence shown here is derived from an EMBL/GenBank/DDBJ whole genome shotgun (WGS) entry which is preliminary data.</text>
</comment>
<keyword evidence="1" id="KW-0805">Transcription regulation</keyword>
<dbReference type="PANTHER" id="PTHR43436:SF1">
    <property type="entry name" value="TRANSCRIPTIONAL REGULATORY PROTEIN"/>
    <property type="match status" value="1"/>
</dbReference>
<organism evidence="5 6">
    <name type="scientific">Kribbella albertanoniae</name>
    <dbReference type="NCBI Taxonomy" id="1266829"/>
    <lineage>
        <taxon>Bacteria</taxon>
        <taxon>Bacillati</taxon>
        <taxon>Actinomycetota</taxon>
        <taxon>Actinomycetes</taxon>
        <taxon>Propionibacteriales</taxon>
        <taxon>Kribbellaceae</taxon>
        <taxon>Kribbella</taxon>
    </lineage>
</organism>
<sequence>MRHLEELGERIMRLAGDDLRPVWLDDVLVFAATHVTEAMSAVTEPMLVLVVQGAKRSTLNDRVFEHHPGQAVVFTVDLPLISQIIDASPRKPFLTLGLRLRPTTIAQLLVDGGPIATGPHDGSGMAISNADDALLDALVRLLRLYDDPRDLKVLGAGVRREIHWRLLNGPHAALMRQAGMADSRVALVARATEWVRERYDRVIRIDDLAADLGTSVSSLNRHFRMVTAMSPLQYQKQIRLQKARMELIAAPHDVAAIGYAVGYDSPSQFSREYRRLFGAAPGQDAIRLQSAVIVRE</sequence>
<keyword evidence="6" id="KW-1185">Reference proteome</keyword>
<proteinExistence type="predicted"/>
<dbReference type="GO" id="GO:0043565">
    <property type="term" value="F:sequence-specific DNA binding"/>
    <property type="evidence" value="ECO:0007669"/>
    <property type="project" value="InterPro"/>
</dbReference>
<keyword evidence="3" id="KW-0804">Transcription</keyword>
<dbReference type="PROSITE" id="PS00041">
    <property type="entry name" value="HTH_ARAC_FAMILY_1"/>
    <property type="match status" value="1"/>
</dbReference>
<dbReference type="OrthoDB" id="241790at2"/>